<evidence type="ECO:0000313" key="1">
    <source>
        <dbReference type="EMBL" id="HIV62652.1"/>
    </source>
</evidence>
<accession>A0A9D1TI20</accession>
<dbReference type="Proteomes" id="UP000886808">
    <property type="component" value="Unassembled WGS sequence"/>
</dbReference>
<evidence type="ECO:0000313" key="2">
    <source>
        <dbReference type="Proteomes" id="UP000886808"/>
    </source>
</evidence>
<protein>
    <submittedName>
        <fullName evidence="1">Radical SAM protein</fullName>
    </submittedName>
</protein>
<reference evidence="1" key="1">
    <citation type="journal article" date="2021" name="PeerJ">
        <title>Extensive microbial diversity within the chicken gut microbiome revealed by metagenomics and culture.</title>
        <authorList>
            <person name="Gilroy R."/>
            <person name="Ravi A."/>
            <person name="Getino M."/>
            <person name="Pursley I."/>
            <person name="Horton D.L."/>
            <person name="Alikhan N.F."/>
            <person name="Baker D."/>
            <person name="Gharbi K."/>
            <person name="Hall N."/>
            <person name="Watson M."/>
            <person name="Adriaenssens E.M."/>
            <person name="Foster-Nyarko E."/>
            <person name="Jarju S."/>
            <person name="Secka A."/>
            <person name="Antonio M."/>
            <person name="Oren A."/>
            <person name="Chaudhuri R.R."/>
            <person name="La Ragione R."/>
            <person name="Hildebrand F."/>
            <person name="Pallen M.J."/>
        </authorList>
    </citation>
    <scope>NUCLEOTIDE SEQUENCE</scope>
    <source>
        <strain evidence="1">CHK193-4272</strain>
    </source>
</reference>
<comment type="caution">
    <text evidence="1">The sequence shown here is derived from an EMBL/GenBank/DDBJ whole genome shotgun (WGS) entry which is preliminary data.</text>
</comment>
<gene>
    <name evidence="1" type="ORF">H9746_07415</name>
</gene>
<dbReference type="EMBL" id="DXIE01000043">
    <property type="protein sequence ID" value="HIV62652.1"/>
    <property type="molecule type" value="Genomic_DNA"/>
</dbReference>
<name>A0A9D1TI20_9FIRM</name>
<proteinExistence type="predicted"/>
<organism evidence="1 2">
    <name type="scientific">Candidatus Butyricicoccus avistercoris</name>
    <dbReference type="NCBI Taxonomy" id="2838518"/>
    <lineage>
        <taxon>Bacteria</taxon>
        <taxon>Bacillati</taxon>
        <taxon>Bacillota</taxon>
        <taxon>Clostridia</taxon>
        <taxon>Eubacteriales</taxon>
        <taxon>Butyricicoccaceae</taxon>
        <taxon>Butyricicoccus</taxon>
    </lineage>
</organism>
<sequence length="233" mass="26918">MLVRYSVINDKNPREIVLLRGSGCKWKRCAFCDYHTDFSEDENANFELNSKELSKVTGVYNHLEVINSGSFCDLDEKTLNLIEKVCVEKNIKTLHFECHWIHRKEIPAFKARFSKIGVTVKIKSGIETFDRDFRENVLIKGIGETDPAIISELFDECCLLFGIKGQTLESMKNDIETGLKYFERICINLMVENTTNIRPDNEVLQIFMKELYPLYINNPRVDILTENTDFGVG</sequence>
<dbReference type="AlphaFoldDB" id="A0A9D1TI20"/>
<reference evidence="1" key="2">
    <citation type="submission" date="2021-04" db="EMBL/GenBank/DDBJ databases">
        <authorList>
            <person name="Gilroy R."/>
        </authorList>
    </citation>
    <scope>NUCLEOTIDE SEQUENCE</scope>
    <source>
        <strain evidence="1">CHK193-4272</strain>
    </source>
</reference>